<evidence type="ECO:0000313" key="47">
    <source>
        <dbReference type="Proteomes" id="UP000586951"/>
    </source>
</evidence>
<dbReference type="EMBL" id="JAARZS010000026">
    <property type="protein sequence ID" value="MBC2284832.1"/>
    <property type="molecule type" value="Genomic_DNA"/>
</dbReference>
<dbReference type="EMBL" id="JAARRW010000003">
    <property type="protein sequence ID" value="MBC1562159.1"/>
    <property type="molecule type" value="Genomic_DNA"/>
</dbReference>
<dbReference type="Proteomes" id="UP000543005">
    <property type="component" value="Unassembled WGS sequence"/>
</dbReference>
<dbReference type="EMBL" id="JAARZT010000019">
    <property type="protein sequence ID" value="MBC2293674.1"/>
    <property type="molecule type" value="Genomic_DNA"/>
</dbReference>
<keyword evidence="4 5" id="KW-0472">Membrane</keyword>
<evidence type="ECO:0000313" key="33">
    <source>
        <dbReference type="Proteomes" id="UP000541735"/>
    </source>
</evidence>
<dbReference type="EMBL" id="JAARUV010000006">
    <property type="protein sequence ID" value="MBC1780086.1"/>
    <property type="molecule type" value="Genomic_DNA"/>
</dbReference>
<dbReference type="STRING" id="1552123.EP57_12415"/>
<dbReference type="EMBL" id="JAAROV010000003">
    <property type="protein sequence ID" value="MBC1317442.1"/>
    <property type="molecule type" value="Genomic_DNA"/>
</dbReference>
<dbReference type="Proteomes" id="UP000029844">
    <property type="component" value="Unassembled WGS sequence"/>
</dbReference>
<evidence type="ECO:0000313" key="31">
    <source>
        <dbReference type="Proteomes" id="UP000533953"/>
    </source>
</evidence>
<keyword evidence="27" id="KW-1185">Reference proteome</keyword>
<evidence type="ECO:0000256" key="5">
    <source>
        <dbReference type="SAM" id="Phobius"/>
    </source>
</evidence>
<evidence type="ECO:0000313" key="21">
    <source>
        <dbReference type="EMBL" id="MBC2240018.1"/>
    </source>
</evidence>
<dbReference type="Proteomes" id="UP000553016">
    <property type="component" value="Unassembled WGS sequence"/>
</dbReference>
<dbReference type="Proteomes" id="UP000586951">
    <property type="component" value="Unassembled WGS sequence"/>
</dbReference>
<dbReference type="OrthoDB" id="9786493at2"/>
<protein>
    <submittedName>
        <fullName evidence="6">Formate-nitrite transporter</fullName>
    </submittedName>
</protein>
<evidence type="ECO:0000313" key="8">
    <source>
        <dbReference type="EMBL" id="MBC1332347.1"/>
    </source>
</evidence>
<dbReference type="InterPro" id="IPR023271">
    <property type="entry name" value="Aquaporin-like"/>
</dbReference>
<gene>
    <name evidence="6" type="ORF">EP57_12415</name>
    <name evidence="8" type="ORF">HB759_10415</name>
    <name evidence="7" type="ORF">HB811_11725</name>
    <name evidence="9" type="ORF">HB836_15245</name>
    <name evidence="11" type="ORF">HB902_08730</name>
    <name evidence="13" type="ORF">HB904_08110</name>
    <name evidence="12" type="ORF">HB907_10930</name>
    <name evidence="26" type="ORF">HBP98_02130</name>
    <name evidence="14" type="ORF">HCA46_14660</name>
    <name evidence="15" type="ORF">HCA52_05415</name>
    <name evidence="16" type="ORF">HCA55_11830</name>
    <name evidence="17" type="ORF">HCA78_04965</name>
    <name evidence="18" type="ORF">HCB06_01965</name>
    <name evidence="22" type="ORF">HCB25_07685</name>
    <name evidence="19" type="ORF">HCB26_07775</name>
    <name evidence="20" type="ORF">HCB27_04850</name>
    <name evidence="21" type="ORF">HCB35_05985</name>
    <name evidence="23" type="ORF">HCB69_10620</name>
    <name evidence="24" type="ORF">HCC36_10570</name>
    <name evidence="10" type="ORF">HCI99_13895</name>
    <name evidence="25" type="ORF">HCJ81_13370</name>
</gene>
<feature type="transmembrane region" description="Helical" evidence="5">
    <location>
        <begin position="64"/>
        <end position="83"/>
    </location>
</feature>
<evidence type="ECO:0000313" key="43">
    <source>
        <dbReference type="Proteomes" id="UP000553016"/>
    </source>
</evidence>
<evidence type="ECO:0000313" key="42">
    <source>
        <dbReference type="Proteomes" id="UP000550367"/>
    </source>
</evidence>
<evidence type="ECO:0000313" key="37">
    <source>
        <dbReference type="Proteomes" id="UP000544413"/>
    </source>
</evidence>
<dbReference type="InterPro" id="IPR000292">
    <property type="entry name" value="For/NO2_transpt"/>
</dbReference>
<feature type="transmembrane region" description="Helical" evidence="5">
    <location>
        <begin position="110"/>
        <end position="137"/>
    </location>
</feature>
<evidence type="ECO:0000256" key="4">
    <source>
        <dbReference type="ARBA" id="ARBA00023136"/>
    </source>
</evidence>
<dbReference type="Proteomes" id="UP000544413">
    <property type="component" value="Unassembled WGS sequence"/>
</dbReference>
<dbReference type="Pfam" id="PF01226">
    <property type="entry name" value="Form_Nir_trans"/>
    <property type="match status" value="1"/>
</dbReference>
<dbReference type="EMBL" id="JAARYY010000004">
    <property type="protein sequence ID" value="MBC2243948.1"/>
    <property type="molecule type" value="Genomic_DNA"/>
</dbReference>
<dbReference type="Proteomes" id="UP000546806">
    <property type="component" value="Unassembled WGS sequence"/>
</dbReference>
<organism evidence="6 27">
    <name type="scientific">Listeria booriae</name>
    <dbReference type="NCBI Taxonomy" id="1552123"/>
    <lineage>
        <taxon>Bacteria</taxon>
        <taxon>Bacillati</taxon>
        <taxon>Bacillota</taxon>
        <taxon>Bacilli</taxon>
        <taxon>Bacillales</taxon>
        <taxon>Listeriaceae</taxon>
        <taxon>Listeria</taxon>
    </lineage>
</organism>
<dbReference type="EMBL" id="JAARRU010000003">
    <property type="protein sequence ID" value="MBC1565924.1"/>
    <property type="molecule type" value="Genomic_DNA"/>
</dbReference>
<evidence type="ECO:0000313" key="14">
    <source>
        <dbReference type="EMBL" id="MBC1780086.1"/>
    </source>
</evidence>
<dbReference type="EMBL" id="JNFA01000025">
    <property type="protein sequence ID" value="KGL39858.1"/>
    <property type="molecule type" value="Genomic_DNA"/>
</dbReference>
<evidence type="ECO:0000313" key="44">
    <source>
        <dbReference type="Proteomes" id="UP000565628"/>
    </source>
</evidence>
<dbReference type="Proteomes" id="UP000548082">
    <property type="component" value="Unassembled WGS sequence"/>
</dbReference>
<dbReference type="Proteomes" id="UP000543379">
    <property type="component" value="Unassembled WGS sequence"/>
</dbReference>
<dbReference type="Proteomes" id="UP000529446">
    <property type="component" value="Unassembled WGS sequence"/>
</dbReference>
<evidence type="ECO:0000313" key="32">
    <source>
        <dbReference type="Proteomes" id="UP000539064"/>
    </source>
</evidence>
<evidence type="ECO:0000313" key="13">
    <source>
        <dbReference type="EMBL" id="MBC1616147.1"/>
    </source>
</evidence>
<evidence type="ECO:0000313" key="35">
    <source>
        <dbReference type="Proteomes" id="UP000543005"/>
    </source>
</evidence>
<evidence type="ECO:0000313" key="12">
    <source>
        <dbReference type="EMBL" id="MBC1565924.1"/>
    </source>
</evidence>
<dbReference type="EMBL" id="JAARSH010000004">
    <property type="protein sequence ID" value="MBC1616147.1"/>
    <property type="molecule type" value="Genomic_DNA"/>
</dbReference>
<evidence type="ECO:0000313" key="26">
    <source>
        <dbReference type="EMBL" id="MBC2370795.1"/>
    </source>
</evidence>
<dbReference type="Proteomes" id="UP000539064">
    <property type="component" value="Unassembled WGS sequence"/>
</dbReference>
<dbReference type="Proteomes" id="UP000546244">
    <property type="component" value="Unassembled WGS sequence"/>
</dbReference>
<evidence type="ECO:0000313" key="15">
    <source>
        <dbReference type="EMBL" id="MBC1792849.1"/>
    </source>
</evidence>
<name>A0A099W625_9LIST</name>
<dbReference type="Proteomes" id="UP000533953">
    <property type="component" value="Unassembled WGS sequence"/>
</dbReference>
<dbReference type="Gene3D" id="1.20.1080.10">
    <property type="entry name" value="Glycerol uptake facilitator protein"/>
    <property type="match status" value="1"/>
</dbReference>
<dbReference type="Proteomes" id="UP000565628">
    <property type="component" value="Unassembled WGS sequence"/>
</dbReference>
<dbReference type="EMBL" id="JAARMV010000001">
    <property type="protein sequence ID" value="MBC2370795.1"/>
    <property type="molecule type" value="Genomic_DNA"/>
</dbReference>
<keyword evidence="3 5" id="KW-1133">Transmembrane helix</keyword>
<evidence type="ECO:0000313" key="30">
    <source>
        <dbReference type="Proteomes" id="UP000532866"/>
    </source>
</evidence>
<dbReference type="GeneID" id="58718155"/>
<keyword evidence="2 5" id="KW-0812">Transmembrane</keyword>
<dbReference type="EMBL" id="JAASWV010000020">
    <property type="protein sequence ID" value="MBC2311879.1"/>
    <property type="molecule type" value="Genomic_DNA"/>
</dbReference>
<dbReference type="AlphaFoldDB" id="A0A099W625"/>
<evidence type="ECO:0000313" key="11">
    <source>
        <dbReference type="EMBL" id="MBC1562159.1"/>
    </source>
</evidence>
<dbReference type="Proteomes" id="UP000574104">
    <property type="component" value="Unassembled WGS sequence"/>
</dbReference>
<dbReference type="PANTHER" id="PTHR30520">
    <property type="entry name" value="FORMATE TRANSPORTER-RELATED"/>
    <property type="match status" value="1"/>
</dbReference>
<reference evidence="28 29" key="2">
    <citation type="submission" date="2020-03" db="EMBL/GenBank/DDBJ databases">
        <title>Soil Listeria distribution.</title>
        <authorList>
            <person name="Liao J."/>
            <person name="Wiedmann M."/>
        </authorList>
    </citation>
    <scope>NUCLEOTIDE SEQUENCE [LARGE SCALE GENOMIC DNA]</scope>
    <source>
        <strain evidence="25 44">FSL L7-0039</strain>
        <strain evidence="24 35">FSL L7-0051</strain>
        <strain evidence="23 46">FSL L7-0054</strain>
        <strain evidence="21 43">FSL L7-0149</strain>
        <strain evidence="22 42">FSL L7-0153</strain>
        <strain evidence="19 28">FSL L7-0245</strain>
        <strain evidence="20 33">FSL L7-0259</strain>
        <strain evidence="18 29">FSL L7-0360</strain>
        <strain evidence="17 39">FSL L7-0435</strain>
        <strain evidence="15 32">FSL L7-0978</strain>
        <strain evidence="16 41">FSL L7-0990</strain>
        <strain evidence="14 40">FSL L7-1017</strain>
        <strain evidence="13 45">FSL L7-1299</strain>
        <strain evidence="11 34">FSL L7-1387</strain>
        <strain evidence="12 47">FSL L7-1427</strain>
        <strain evidence="10 31">FSL L7-1547</strain>
        <strain evidence="9 37">FSL L7-1658</strain>
        <strain evidence="7 36">FSL L7-1816</strain>
        <strain evidence="8 30">FSL L7-1833</strain>
        <strain evidence="26 38">FSL L7-1850</strain>
    </source>
</reference>
<evidence type="ECO:0000313" key="10">
    <source>
        <dbReference type="EMBL" id="MBC1492909.1"/>
    </source>
</evidence>
<evidence type="ECO:0000313" key="9">
    <source>
        <dbReference type="EMBL" id="MBC1402947.1"/>
    </source>
</evidence>
<dbReference type="Proteomes" id="UP000547643">
    <property type="component" value="Unassembled WGS sequence"/>
</dbReference>
<evidence type="ECO:0000256" key="2">
    <source>
        <dbReference type="ARBA" id="ARBA00022692"/>
    </source>
</evidence>
<evidence type="ECO:0000313" key="28">
    <source>
        <dbReference type="Proteomes" id="UP000519573"/>
    </source>
</evidence>
<evidence type="ECO:0000313" key="16">
    <source>
        <dbReference type="EMBL" id="MBC1797418.1"/>
    </source>
</evidence>
<dbReference type="EMBL" id="JAARZA010000002">
    <property type="protein sequence ID" value="MBC2240018.1"/>
    <property type="molecule type" value="Genomic_DNA"/>
</dbReference>
<feature type="transmembrane region" description="Helical" evidence="5">
    <location>
        <begin position="188"/>
        <end position="217"/>
    </location>
</feature>
<dbReference type="GO" id="GO:0015499">
    <property type="term" value="F:formate transmembrane transporter activity"/>
    <property type="evidence" value="ECO:0007669"/>
    <property type="project" value="TreeGrafter"/>
</dbReference>
<evidence type="ECO:0000313" key="17">
    <source>
        <dbReference type="EMBL" id="MBC2003111.1"/>
    </source>
</evidence>
<evidence type="ECO:0000313" key="45">
    <source>
        <dbReference type="Proteomes" id="UP000574104"/>
    </source>
</evidence>
<dbReference type="eggNOG" id="COG2116">
    <property type="taxonomic scope" value="Bacteria"/>
</dbReference>
<evidence type="ECO:0000313" key="6">
    <source>
        <dbReference type="EMBL" id="KGL39858.1"/>
    </source>
</evidence>
<dbReference type="RefSeq" id="WP_036087261.1">
    <property type="nucleotide sequence ID" value="NZ_CBCSHQ010000021.1"/>
</dbReference>
<evidence type="ECO:0000313" key="19">
    <source>
        <dbReference type="EMBL" id="MBC2166467.1"/>
    </source>
</evidence>
<dbReference type="Proteomes" id="UP000541735">
    <property type="component" value="Unassembled WGS sequence"/>
</dbReference>
<dbReference type="EMBL" id="JAARVG010000004">
    <property type="protein sequence ID" value="MBC1792849.1"/>
    <property type="molecule type" value="Genomic_DNA"/>
</dbReference>
<evidence type="ECO:0000313" key="22">
    <source>
        <dbReference type="EMBL" id="MBC2243948.1"/>
    </source>
</evidence>
<evidence type="ECO:0000313" key="38">
    <source>
        <dbReference type="Proteomes" id="UP000546244"/>
    </source>
</evidence>
<evidence type="ECO:0000313" key="40">
    <source>
        <dbReference type="Proteomes" id="UP000547643"/>
    </source>
</evidence>
<evidence type="ECO:0000313" key="25">
    <source>
        <dbReference type="EMBL" id="MBC2311879.1"/>
    </source>
</evidence>
<feature type="transmembrane region" description="Helical" evidence="5">
    <location>
        <begin position="27"/>
        <end position="52"/>
    </location>
</feature>
<dbReference type="Proteomes" id="UP000550367">
    <property type="component" value="Unassembled WGS sequence"/>
</dbReference>
<dbReference type="PANTHER" id="PTHR30520:SF8">
    <property type="entry name" value="NITRITE TRANSPORTER NIRC"/>
    <property type="match status" value="1"/>
</dbReference>
<dbReference type="Proteomes" id="UP000541955">
    <property type="component" value="Unassembled WGS sequence"/>
</dbReference>
<dbReference type="EMBL" id="JAARVD010000005">
    <property type="protein sequence ID" value="MBC1797418.1"/>
    <property type="molecule type" value="Genomic_DNA"/>
</dbReference>
<evidence type="ECO:0000313" key="27">
    <source>
        <dbReference type="Proteomes" id="UP000029844"/>
    </source>
</evidence>
<comment type="caution">
    <text evidence="6">The sequence shown here is derived from an EMBL/GenBank/DDBJ whole genome shotgun (WGS) entry which is preliminary data.</text>
</comment>
<dbReference type="EMBL" id="JAAROL010000003">
    <property type="protein sequence ID" value="MBC1332347.1"/>
    <property type="molecule type" value="Genomic_DNA"/>
</dbReference>
<evidence type="ECO:0000256" key="1">
    <source>
        <dbReference type="ARBA" id="ARBA00004141"/>
    </source>
</evidence>
<dbReference type="EMBL" id="JAASTX010000021">
    <property type="protein sequence ID" value="MBC1492909.1"/>
    <property type="molecule type" value="Genomic_DNA"/>
</dbReference>
<dbReference type="GO" id="GO:0005886">
    <property type="term" value="C:plasma membrane"/>
    <property type="evidence" value="ECO:0007669"/>
    <property type="project" value="TreeGrafter"/>
</dbReference>
<proteinExistence type="predicted"/>
<evidence type="ECO:0000313" key="36">
    <source>
        <dbReference type="Proteomes" id="UP000543379"/>
    </source>
</evidence>
<dbReference type="EMBL" id="JAARXI010000001">
    <property type="protein sequence ID" value="MBC2115375.1"/>
    <property type="molecule type" value="Genomic_DNA"/>
</dbReference>
<evidence type="ECO:0000313" key="39">
    <source>
        <dbReference type="Proteomes" id="UP000546806"/>
    </source>
</evidence>
<evidence type="ECO:0000313" key="34">
    <source>
        <dbReference type="Proteomes" id="UP000541955"/>
    </source>
</evidence>
<dbReference type="Proteomes" id="UP000519573">
    <property type="component" value="Unassembled WGS sequence"/>
</dbReference>
<evidence type="ECO:0000313" key="24">
    <source>
        <dbReference type="EMBL" id="MBC2293674.1"/>
    </source>
</evidence>
<feature type="transmembrane region" description="Helical" evidence="5">
    <location>
        <begin position="237"/>
        <end position="257"/>
    </location>
</feature>
<evidence type="ECO:0000313" key="20">
    <source>
        <dbReference type="EMBL" id="MBC2175932.1"/>
    </source>
</evidence>
<dbReference type="EMBL" id="JAARYH010000003">
    <property type="protein sequence ID" value="MBC2166467.1"/>
    <property type="molecule type" value="Genomic_DNA"/>
</dbReference>
<reference evidence="6 27" key="1">
    <citation type="submission" date="2014-05" db="EMBL/GenBank/DDBJ databases">
        <title>Novel Listeriaceae from food processing environments.</title>
        <authorList>
            <person name="den Bakker H.C."/>
        </authorList>
    </citation>
    <scope>NUCLEOTIDE SEQUENCE [LARGE SCALE GENOMIC DNA]</scope>
    <source>
        <strain evidence="6 27">FSL A5-0281</strain>
    </source>
</reference>
<evidence type="ECO:0000313" key="7">
    <source>
        <dbReference type="EMBL" id="MBC1317442.1"/>
    </source>
</evidence>
<evidence type="ECO:0000313" key="46">
    <source>
        <dbReference type="Proteomes" id="UP000585696"/>
    </source>
</evidence>
<evidence type="ECO:0000313" key="23">
    <source>
        <dbReference type="EMBL" id="MBC2284832.1"/>
    </source>
</evidence>
<sequence length="266" mass="29187">MDAENSTLMQKIDYSTRKKIDLVHNSVVRYIFRAMLACLFLTLGTAVAVMIGDKVDHFAHGLGKIVYAFMFSWSLVMIIYMNAELGTSNMMYMTTGVYQKIIKPGKALGILFLCIFCNLIGGILAGYLMSLTSAFHALPADHFLFTAVEGKLQKEPLQIFIEAIFANIVVNTAVICTMRMKDDAGKVIAMIFIIFIFAFLGFEHVIANFSSFSLAFFSSGGHVPGMTLGSVSTNLSLALLGNYVGGGLVIGLGYAWLNRTKSIYKD</sequence>
<dbReference type="EMBL" id="JAARWW010000002">
    <property type="protein sequence ID" value="MBC2003111.1"/>
    <property type="molecule type" value="Genomic_DNA"/>
</dbReference>
<evidence type="ECO:0000313" key="41">
    <source>
        <dbReference type="Proteomes" id="UP000548082"/>
    </source>
</evidence>
<comment type="subcellular location">
    <subcellularLocation>
        <location evidence="1">Membrane</location>
        <topology evidence="1">Multi-pass membrane protein</topology>
    </subcellularLocation>
</comment>
<evidence type="ECO:0000313" key="29">
    <source>
        <dbReference type="Proteomes" id="UP000529446"/>
    </source>
</evidence>
<evidence type="ECO:0000256" key="3">
    <source>
        <dbReference type="ARBA" id="ARBA00022989"/>
    </source>
</evidence>
<accession>A0A099W625</accession>
<dbReference type="Proteomes" id="UP000585696">
    <property type="component" value="Unassembled WGS sequence"/>
</dbReference>
<dbReference type="EMBL" id="JAARPT010000011">
    <property type="protein sequence ID" value="MBC1402947.1"/>
    <property type="molecule type" value="Genomic_DNA"/>
</dbReference>
<evidence type="ECO:0000313" key="18">
    <source>
        <dbReference type="EMBL" id="MBC2115375.1"/>
    </source>
</evidence>
<dbReference type="EMBL" id="JAARYD010000002">
    <property type="protein sequence ID" value="MBC2175932.1"/>
    <property type="molecule type" value="Genomic_DNA"/>
</dbReference>
<dbReference type="Proteomes" id="UP000532866">
    <property type="component" value="Unassembled WGS sequence"/>
</dbReference>
<feature type="transmembrane region" description="Helical" evidence="5">
    <location>
        <begin position="157"/>
        <end position="176"/>
    </location>
</feature>